<keyword evidence="11" id="KW-1185">Reference proteome</keyword>
<gene>
    <name evidence="9" type="ORF">CAPTEDRAFT_220731</name>
</gene>
<feature type="transmembrane region" description="Helical" evidence="8">
    <location>
        <begin position="433"/>
        <end position="460"/>
    </location>
</feature>
<sequence>MSLNVLVKNLSSLWNGSKWNDTLDPISQPCNSLINADIFIHGSFGFAILLAIIYGFLERRTTKHLDCCNGRPAIVVPINLLDDFHHRWIYACAFGAITNTIVVIFFGAGTYITFPESTWASVFAGLLISGEVCVNFSPFFFCINTRHKIAGNVIGLLYALYWVLIFVAILLECANPIPEINLKGFPFGRYVNRALSLLPHVFLFVLCIYASMVHSTMPVWYTALCQYGTQHYASMVFPYMGLVIELPCLVCLGVLSVRFLVMLIVAITECGPCKRANPDGVNIMASWQRNYVVDLLEDSPARRALKGNKTELTFCEKVRLWVTKYVWQSRPNFNYSTRMMCTIFVVFCCSYQVGVVNIWMNSVSMDWVGGVIRDILDESDANSSLIDDMDFTFHTLKLYKGDTSFLPPAFLNNVKTDSAEIVRSCMMFSGYQIAFMIWGMLIVNYVLWLLAMLFVIIIVLPLHKGITDVVEWLAEVLIIPSTLHFFFKLLQKVMARKLYLQKKLNETEKTQPMALDNLRSFHVFNYFFFIANIQTGIFSCLYRILIGFVFGLVFLGRMDRCVLMERLEGSDKGYMAYLGMLYIEKTHNNPIMRLFCQFLLESEHEKFRKSIDYGSIKLTSNDEIDKRKSDQDDVMQFNDAPYKPLYRVRNQSAFNRWHLAYTLIKNPALAATRAHVIQRSATTEVDAKGAVNQKKYELYMKVKQTLATLETEMYGKVIKKDGRRTISTQTNEVEKETEVTIEENIGTIANTEL</sequence>
<evidence type="ECO:0000256" key="4">
    <source>
        <dbReference type="ARBA" id="ARBA00022692"/>
    </source>
</evidence>
<dbReference type="HOGENOM" id="CLU_030548_0_0_1"/>
<evidence type="ECO:0000256" key="5">
    <source>
        <dbReference type="ARBA" id="ARBA00022989"/>
    </source>
</evidence>
<feature type="transmembrane region" description="Helical" evidence="8">
    <location>
        <begin position="197"/>
        <end position="221"/>
    </location>
</feature>
<organism evidence="9">
    <name type="scientific">Capitella teleta</name>
    <name type="common">Polychaete worm</name>
    <dbReference type="NCBI Taxonomy" id="283909"/>
    <lineage>
        <taxon>Eukaryota</taxon>
        <taxon>Metazoa</taxon>
        <taxon>Spiralia</taxon>
        <taxon>Lophotrochozoa</taxon>
        <taxon>Annelida</taxon>
        <taxon>Polychaeta</taxon>
        <taxon>Sedentaria</taxon>
        <taxon>Scolecida</taxon>
        <taxon>Capitellidae</taxon>
        <taxon>Capitella</taxon>
    </lineage>
</organism>
<reference evidence="10" key="3">
    <citation type="submission" date="2015-06" db="UniProtKB">
        <authorList>
            <consortium name="EnsemblMetazoa"/>
        </authorList>
    </citation>
    <scope>IDENTIFICATION</scope>
</reference>
<keyword evidence="7" id="KW-0675">Receptor</keyword>
<feature type="transmembrane region" description="Helical" evidence="8">
    <location>
        <begin position="88"/>
        <end position="112"/>
    </location>
</feature>
<dbReference type="PANTHER" id="PTHR21444">
    <property type="entry name" value="COILED-COIL DOMAIN-CONTAINING PROTEIN 180"/>
    <property type="match status" value="1"/>
</dbReference>
<feature type="transmembrane region" description="Helical" evidence="8">
    <location>
        <begin position="335"/>
        <end position="359"/>
    </location>
</feature>
<evidence type="ECO:0000256" key="8">
    <source>
        <dbReference type="SAM" id="Phobius"/>
    </source>
</evidence>
<dbReference type="InterPro" id="IPR026612">
    <property type="entry name" value="STRA6-like"/>
</dbReference>
<feature type="transmembrane region" description="Helical" evidence="8">
    <location>
        <begin position="523"/>
        <end position="556"/>
    </location>
</feature>
<dbReference type="AlphaFoldDB" id="R7TMP9"/>
<evidence type="ECO:0000256" key="1">
    <source>
        <dbReference type="ARBA" id="ARBA00004651"/>
    </source>
</evidence>
<evidence type="ECO:0000256" key="2">
    <source>
        <dbReference type="ARBA" id="ARBA00022448"/>
    </source>
</evidence>
<reference evidence="9 11" key="2">
    <citation type="journal article" date="2013" name="Nature">
        <title>Insights into bilaterian evolution from three spiralian genomes.</title>
        <authorList>
            <person name="Simakov O."/>
            <person name="Marletaz F."/>
            <person name="Cho S.J."/>
            <person name="Edsinger-Gonzales E."/>
            <person name="Havlak P."/>
            <person name="Hellsten U."/>
            <person name="Kuo D.H."/>
            <person name="Larsson T."/>
            <person name="Lv J."/>
            <person name="Arendt D."/>
            <person name="Savage R."/>
            <person name="Osoegawa K."/>
            <person name="de Jong P."/>
            <person name="Grimwood J."/>
            <person name="Chapman J.A."/>
            <person name="Shapiro H."/>
            <person name="Aerts A."/>
            <person name="Otillar R.P."/>
            <person name="Terry A.Y."/>
            <person name="Boore J.L."/>
            <person name="Grigoriev I.V."/>
            <person name="Lindberg D.R."/>
            <person name="Seaver E.C."/>
            <person name="Weisblat D.A."/>
            <person name="Putnam N.H."/>
            <person name="Rokhsar D.S."/>
        </authorList>
    </citation>
    <scope>NUCLEOTIDE SEQUENCE</scope>
    <source>
        <strain evidence="9 11">I ESC-2004</strain>
    </source>
</reference>
<feature type="transmembrane region" description="Helical" evidence="8">
    <location>
        <begin position="242"/>
        <end position="267"/>
    </location>
</feature>
<accession>R7TMP9</accession>
<dbReference type="EnsemblMetazoa" id="CapteT220731">
    <property type="protein sequence ID" value="CapteP220731"/>
    <property type="gene ID" value="CapteG220731"/>
</dbReference>
<reference evidence="11" key="1">
    <citation type="submission" date="2012-12" db="EMBL/GenBank/DDBJ databases">
        <authorList>
            <person name="Hellsten U."/>
            <person name="Grimwood J."/>
            <person name="Chapman J.A."/>
            <person name="Shapiro H."/>
            <person name="Aerts A."/>
            <person name="Otillar R.P."/>
            <person name="Terry A.Y."/>
            <person name="Boore J.L."/>
            <person name="Simakov O."/>
            <person name="Marletaz F."/>
            <person name="Cho S.-J."/>
            <person name="Edsinger-Gonzales E."/>
            <person name="Havlak P."/>
            <person name="Kuo D.-H."/>
            <person name="Larsson T."/>
            <person name="Lv J."/>
            <person name="Arendt D."/>
            <person name="Savage R."/>
            <person name="Osoegawa K."/>
            <person name="de Jong P."/>
            <person name="Lindberg D.R."/>
            <person name="Seaver E.C."/>
            <person name="Weisblat D.A."/>
            <person name="Putnam N.H."/>
            <person name="Grigoriev I.V."/>
            <person name="Rokhsar D.S."/>
        </authorList>
    </citation>
    <scope>NUCLEOTIDE SEQUENCE</scope>
    <source>
        <strain evidence="11">I ESC-2004</strain>
    </source>
</reference>
<dbReference type="GO" id="GO:0005886">
    <property type="term" value="C:plasma membrane"/>
    <property type="evidence" value="ECO:0007669"/>
    <property type="project" value="UniProtKB-SubCell"/>
</dbReference>
<dbReference type="GO" id="GO:0038023">
    <property type="term" value="F:signaling receptor activity"/>
    <property type="evidence" value="ECO:0007669"/>
    <property type="project" value="InterPro"/>
</dbReference>
<proteinExistence type="predicted"/>
<keyword evidence="6 8" id="KW-0472">Membrane</keyword>
<keyword evidence="4 8" id="KW-0812">Transmembrane</keyword>
<evidence type="ECO:0000256" key="3">
    <source>
        <dbReference type="ARBA" id="ARBA00022475"/>
    </source>
</evidence>
<dbReference type="PANTHER" id="PTHR21444:SF15">
    <property type="entry name" value="RECEPTOR FOR RETINOL UPTAKE STRA6"/>
    <property type="match status" value="1"/>
</dbReference>
<name>R7TMP9_CAPTE</name>
<dbReference type="GO" id="GO:0034632">
    <property type="term" value="F:retinol transmembrane transporter activity"/>
    <property type="evidence" value="ECO:0007669"/>
    <property type="project" value="InterPro"/>
</dbReference>
<feature type="transmembrane region" description="Helical" evidence="8">
    <location>
        <begin position="38"/>
        <end position="57"/>
    </location>
</feature>
<evidence type="ECO:0000313" key="10">
    <source>
        <dbReference type="EnsemblMetazoa" id="CapteP220731"/>
    </source>
</evidence>
<evidence type="ECO:0000313" key="9">
    <source>
        <dbReference type="EMBL" id="ELT92355.1"/>
    </source>
</evidence>
<feature type="transmembrane region" description="Helical" evidence="8">
    <location>
        <begin position="155"/>
        <end position="177"/>
    </location>
</feature>
<evidence type="ECO:0000313" key="11">
    <source>
        <dbReference type="Proteomes" id="UP000014760"/>
    </source>
</evidence>
<evidence type="ECO:0000256" key="7">
    <source>
        <dbReference type="ARBA" id="ARBA00023170"/>
    </source>
</evidence>
<feature type="transmembrane region" description="Helical" evidence="8">
    <location>
        <begin position="118"/>
        <end position="143"/>
    </location>
</feature>
<dbReference type="GO" id="GO:0071939">
    <property type="term" value="P:vitamin A import into cell"/>
    <property type="evidence" value="ECO:0007669"/>
    <property type="project" value="TreeGrafter"/>
</dbReference>
<feature type="transmembrane region" description="Helical" evidence="8">
    <location>
        <begin position="472"/>
        <end position="490"/>
    </location>
</feature>
<keyword evidence="2" id="KW-0813">Transport</keyword>
<dbReference type="STRING" id="283909.R7TMP9"/>
<protein>
    <recommendedName>
        <fullName evidence="12">Receptor for retinol uptake STRA6</fullName>
    </recommendedName>
</protein>
<dbReference type="EMBL" id="KB310159">
    <property type="protein sequence ID" value="ELT92355.1"/>
    <property type="molecule type" value="Genomic_DNA"/>
</dbReference>
<keyword evidence="3" id="KW-1003">Cell membrane</keyword>
<dbReference type="Proteomes" id="UP000014760">
    <property type="component" value="Unassembled WGS sequence"/>
</dbReference>
<dbReference type="Pfam" id="PF14752">
    <property type="entry name" value="RBP_receptor"/>
    <property type="match status" value="3"/>
</dbReference>
<comment type="subcellular location">
    <subcellularLocation>
        <location evidence="1">Cell membrane</location>
        <topology evidence="1">Multi-pass membrane protein</topology>
    </subcellularLocation>
</comment>
<evidence type="ECO:0008006" key="12">
    <source>
        <dbReference type="Google" id="ProtNLM"/>
    </source>
</evidence>
<keyword evidence="5 8" id="KW-1133">Transmembrane helix</keyword>
<dbReference type="OrthoDB" id="2376984at2759"/>
<dbReference type="EMBL" id="AMQN01002837">
    <property type="status" value="NOT_ANNOTATED_CDS"/>
    <property type="molecule type" value="Genomic_DNA"/>
</dbReference>
<evidence type="ECO:0000256" key="6">
    <source>
        <dbReference type="ARBA" id="ARBA00023136"/>
    </source>
</evidence>
<dbReference type="OMA" id="RFIYMLV"/>